<name>A0A5N6E6M8_9EURO</name>
<protein>
    <submittedName>
        <fullName evidence="1">Uncharacterized protein</fullName>
    </submittedName>
</protein>
<dbReference type="EMBL" id="ML733895">
    <property type="protein sequence ID" value="KAB8212775.1"/>
    <property type="molecule type" value="Genomic_DNA"/>
</dbReference>
<sequence length="154" mass="17828">MAIQLALRRGTVATDTRRDVLYGYQPHRTCLACRSVHSQLVVISWQYQDIWNAIHSNSDLKASVVIPPPRRVRLRDTFALPLVLRASRDIIKVSAKLESRDTRSSLKLTKMLFHKETFFLINPPTLTIRGLWRVIVYIQRETGASFFDFDILCE</sequence>
<accession>A0A5N6E6M8</accession>
<organism evidence="1 2">
    <name type="scientific">Aspergillus novoparasiticus</name>
    <dbReference type="NCBI Taxonomy" id="986946"/>
    <lineage>
        <taxon>Eukaryota</taxon>
        <taxon>Fungi</taxon>
        <taxon>Dikarya</taxon>
        <taxon>Ascomycota</taxon>
        <taxon>Pezizomycotina</taxon>
        <taxon>Eurotiomycetes</taxon>
        <taxon>Eurotiomycetidae</taxon>
        <taxon>Eurotiales</taxon>
        <taxon>Aspergillaceae</taxon>
        <taxon>Aspergillus</taxon>
        <taxon>Aspergillus subgen. Circumdati</taxon>
    </lineage>
</organism>
<evidence type="ECO:0000313" key="2">
    <source>
        <dbReference type="Proteomes" id="UP000326799"/>
    </source>
</evidence>
<evidence type="ECO:0000313" key="1">
    <source>
        <dbReference type="EMBL" id="KAB8212775.1"/>
    </source>
</evidence>
<reference evidence="1 2" key="1">
    <citation type="submission" date="2019-04" db="EMBL/GenBank/DDBJ databases">
        <title>Fungal friends and foes A comparative genomics study of 23 Aspergillus species from section Flavi.</title>
        <authorList>
            <consortium name="DOE Joint Genome Institute"/>
            <person name="Kjaerbolling I."/>
            <person name="Vesth T.C."/>
            <person name="Frisvad J.C."/>
            <person name="Nybo J.L."/>
            <person name="Theobald S."/>
            <person name="Kildgaard S."/>
            <person name="Petersen T.I."/>
            <person name="Kuo A."/>
            <person name="Sato A."/>
            <person name="Lyhne E.K."/>
            <person name="Kogle M.E."/>
            <person name="Wiebenga A."/>
            <person name="Kun R.S."/>
            <person name="Lubbers R.J."/>
            <person name="Makela M.R."/>
            <person name="Barry K."/>
            <person name="Chovatia M."/>
            <person name="Clum A."/>
            <person name="Daum C."/>
            <person name="Haridas S."/>
            <person name="He G."/>
            <person name="LaButti K."/>
            <person name="Lipzen A."/>
            <person name="Mondo S."/>
            <person name="Pangilinan J."/>
            <person name="Riley R."/>
            <person name="Salamov A."/>
            <person name="Simmons B.A."/>
            <person name="Magnuson J.K."/>
            <person name="Henrissat B."/>
            <person name="Mortensen U.H."/>
            <person name="Larsen T.O."/>
            <person name="De vries R.P."/>
            <person name="Grigoriev I.V."/>
            <person name="Machida M."/>
            <person name="Baker S.E."/>
            <person name="Andersen M.R."/>
        </authorList>
    </citation>
    <scope>NUCLEOTIDE SEQUENCE [LARGE SCALE GENOMIC DNA]</scope>
    <source>
        <strain evidence="1 2">CBS 126849</strain>
    </source>
</reference>
<dbReference type="Proteomes" id="UP000326799">
    <property type="component" value="Unassembled WGS sequence"/>
</dbReference>
<keyword evidence="2" id="KW-1185">Reference proteome</keyword>
<gene>
    <name evidence="1" type="ORF">BDV33DRAFT_210877</name>
</gene>
<proteinExistence type="predicted"/>
<dbReference type="AlphaFoldDB" id="A0A5N6E6M8"/>